<dbReference type="InterPro" id="IPR003421">
    <property type="entry name" value="Opine_DH"/>
</dbReference>
<evidence type="ECO:0008006" key="5">
    <source>
        <dbReference type="Google" id="ProtNLM"/>
    </source>
</evidence>
<name>A0A6I2MEU0_9BACI</name>
<evidence type="ECO:0000259" key="1">
    <source>
        <dbReference type="Pfam" id="PF02317"/>
    </source>
</evidence>
<dbReference type="InterPro" id="IPR013328">
    <property type="entry name" value="6PGD_dom2"/>
</dbReference>
<protein>
    <recommendedName>
        <fullName evidence="5">NAD/NADP octopine/nopaline dehydrogenase</fullName>
    </recommendedName>
</protein>
<dbReference type="PANTHER" id="PTHR38015:SF1">
    <property type="entry name" value="OPINE DEHYDROGENASE DOMAIN-CONTAINING PROTEIN"/>
    <property type="match status" value="1"/>
</dbReference>
<evidence type="ECO:0000313" key="3">
    <source>
        <dbReference type="EMBL" id="MRX56860.1"/>
    </source>
</evidence>
<feature type="domain" description="Ketopantoate reductase N-terminal" evidence="2">
    <location>
        <begin position="4"/>
        <end position="101"/>
    </location>
</feature>
<accession>A0A6I2MEU0</accession>
<dbReference type="PANTHER" id="PTHR38015">
    <property type="entry name" value="BLR6086 PROTEIN"/>
    <property type="match status" value="1"/>
</dbReference>
<reference evidence="3 4" key="1">
    <citation type="submission" date="2019-11" db="EMBL/GenBank/DDBJ databases">
        <title>Bacillus idriensis genome.</title>
        <authorList>
            <person name="Konopka E.N."/>
            <person name="Newman J.D."/>
        </authorList>
    </citation>
    <scope>NUCLEOTIDE SEQUENCE [LARGE SCALE GENOMIC DNA]</scope>
    <source>
        <strain evidence="3 4">DSM 19097</strain>
    </source>
</reference>
<dbReference type="EMBL" id="WKKF01000018">
    <property type="protein sequence ID" value="MRX56860.1"/>
    <property type="molecule type" value="Genomic_DNA"/>
</dbReference>
<dbReference type="SUPFAM" id="SSF51735">
    <property type="entry name" value="NAD(P)-binding Rossmann-fold domains"/>
    <property type="match status" value="1"/>
</dbReference>
<dbReference type="AlphaFoldDB" id="A0A6I2MEU0"/>
<dbReference type="GO" id="GO:0016491">
    <property type="term" value="F:oxidoreductase activity"/>
    <property type="evidence" value="ECO:0007669"/>
    <property type="project" value="InterPro"/>
</dbReference>
<dbReference type="InterPro" id="IPR051729">
    <property type="entry name" value="Opine/Lysopine_DH"/>
</dbReference>
<dbReference type="Pfam" id="PF02317">
    <property type="entry name" value="Octopine_DH"/>
    <property type="match status" value="1"/>
</dbReference>
<dbReference type="RefSeq" id="WP_154319718.1">
    <property type="nucleotide sequence ID" value="NZ_CAJFZX010000011.1"/>
</dbReference>
<organism evidence="3 4">
    <name type="scientific">Metabacillus idriensis</name>
    <dbReference type="NCBI Taxonomy" id="324768"/>
    <lineage>
        <taxon>Bacteria</taxon>
        <taxon>Bacillati</taxon>
        <taxon>Bacillota</taxon>
        <taxon>Bacilli</taxon>
        <taxon>Bacillales</taxon>
        <taxon>Bacillaceae</taxon>
        <taxon>Metabacillus</taxon>
    </lineage>
</organism>
<dbReference type="InterPro" id="IPR036291">
    <property type="entry name" value="NAD(P)-bd_dom_sf"/>
</dbReference>
<evidence type="ECO:0000259" key="2">
    <source>
        <dbReference type="Pfam" id="PF02558"/>
    </source>
</evidence>
<dbReference type="SUPFAM" id="SSF48179">
    <property type="entry name" value="6-phosphogluconate dehydrogenase C-terminal domain-like"/>
    <property type="match status" value="1"/>
</dbReference>
<sequence>MTFAVIGAGNTGQAIASYLSLKGERVKLYSRDPLKAKRISQQGLELKGMYSAKLSIEASSLMEEVIEDAEYIIVTTTSLGHKQVFNKLKPLLKDNQTIAIFPGYWGAIECKEIIGGIIEEKNITVAETSAMPFVSKADNAGSVFINKIKKNVLISSIPTSKNSSISNKFLETFPQLITAKNIFETSLNNSNVVVHTPITLFNASRIDSSEEFQFYGQGVSPLTVAFIEKLDQERVTLANLLQVETKDILSILNEFYGTNYSSLYEALPGLFPVGTAPTTLNHRYITEDIPFGLVPISELGKKVGIDTPYTDSIINTASLFMNTDYREEGVNFKDWRKEQILGVGGLTQQI</sequence>
<gene>
    <name evidence="3" type="ORF">GJU41_23235</name>
</gene>
<evidence type="ECO:0000313" key="4">
    <source>
        <dbReference type="Proteomes" id="UP000441585"/>
    </source>
</evidence>
<feature type="domain" description="Opine dehydrogenase" evidence="1">
    <location>
        <begin position="179"/>
        <end position="320"/>
    </location>
</feature>
<dbReference type="Pfam" id="PF02558">
    <property type="entry name" value="ApbA"/>
    <property type="match status" value="1"/>
</dbReference>
<dbReference type="Gene3D" id="3.40.50.720">
    <property type="entry name" value="NAD(P)-binding Rossmann-like Domain"/>
    <property type="match status" value="1"/>
</dbReference>
<dbReference type="InterPro" id="IPR008927">
    <property type="entry name" value="6-PGluconate_DH-like_C_sf"/>
</dbReference>
<keyword evidence="4" id="KW-1185">Reference proteome</keyword>
<proteinExistence type="predicted"/>
<comment type="caution">
    <text evidence="3">The sequence shown here is derived from an EMBL/GenBank/DDBJ whole genome shotgun (WGS) entry which is preliminary data.</text>
</comment>
<dbReference type="Gene3D" id="1.10.1040.10">
    <property type="entry name" value="N-(1-d-carboxylethyl)-l-norvaline Dehydrogenase, domain 2"/>
    <property type="match status" value="1"/>
</dbReference>
<dbReference type="Proteomes" id="UP000441585">
    <property type="component" value="Unassembled WGS sequence"/>
</dbReference>
<dbReference type="InterPro" id="IPR013332">
    <property type="entry name" value="KPR_N"/>
</dbReference>